<keyword evidence="4" id="KW-1185">Reference proteome</keyword>
<evidence type="ECO:0000259" key="2">
    <source>
        <dbReference type="Pfam" id="PF21788"/>
    </source>
</evidence>
<sequence length="343" mass="37514">MQRGSILKPVRFLTRKHLYPSNIEKMGVKPAVQLFSAAVTVALSFMKDHAGHTCDAKFASVGPTVEFMNNVSRWFTLMDVSNCQQHIHQNYPDTREFADPEDSRLHWSGETSSTPSTIASAAVNSAQHLLHELCTSSKRFLPTPDVAAVSLVAGYISRVVSEKTDCERCVSLVLKAKGSSTSATDGLISHQDRGGLCYPTPELVRVLHALKRCVDAMLLDRASLHKPLETYRKKKEALARAIAASSAASVRPVVAVALARHLPVRSKTEAADDIPRPFATGSREGTTASQNRVSDRGANVSKRSRVNGNAGEEQLIPWSSLRKQPIYANQDELIPSLGREMCK</sequence>
<evidence type="ECO:0000256" key="1">
    <source>
        <dbReference type="SAM" id="MobiDB-lite"/>
    </source>
</evidence>
<name>A0A9D4PFJ5_RHISA</name>
<dbReference type="EMBL" id="JABSTV010001254">
    <property type="protein sequence ID" value="KAH7939557.1"/>
    <property type="molecule type" value="Genomic_DNA"/>
</dbReference>
<dbReference type="AlphaFoldDB" id="A0A9D4PFJ5"/>
<feature type="domain" description="Transposable element P transposase-like GTP-binding insertion" evidence="2">
    <location>
        <begin position="13"/>
        <end position="85"/>
    </location>
</feature>
<dbReference type="VEuPathDB" id="VectorBase:RSAN_055933"/>
<reference evidence="3" key="1">
    <citation type="journal article" date="2020" name="Cell">
        <title>Large-Scale Comparative Analyses of Tick Genomes Elucidate Their Genetic Diversity and Vector Capacities.</title>
        <authorList>
            <consortium name="Tick Genome and Microbiome Consortium (TIGMIC)"/>
            <person name="Jia N."/>
            <person name="Wang J."/>
            <person name="Shi W."/>
            <person name="Du L."/>
            <person name="Sun Y."/>
            <person name="Zhan W."/>
            <person name="Jiang J.F."/>
            <person name="Wang Q."/>
            <person name="Zhang B."/>
            <person name="Ji P."/>
            <person name="Bell-Sakyi L."/>
            <person name="Cui X.M."/>
            <person name="Yuan T.T."/>
            <person name="Jiang B.G."/>
            <person name="Yang W.F."/>
            <person name="Lam T.T."/>
            <person name="Chang Q.C."/>
            <person name="Ding S.J."/>
            <person name="Wang X.J."/>
            <person name="Zhu J.G."/>
            <person name="Ruan X.D."/>
            <person name="Zhao L."/>
            <person name="Wei J.T."/>
            <person name="Ye R.Z."/>
            <person name="Que T.C."/>
            <person name="Du C.H."/>
            <person name="Zhou Y.H."/>
            <person name="Cheng J.X."/>
            <person name="Dai P.F."/>
            <person name="Guo W.B."/>
            <person name="Han X.H."/>
            <person name="Huang E.J."/>
            <person name="Li L.F."/>
            <person name="Wei W."/>
            <person name="Gao Y.C."/>
            <person name="Liu J.Z."/>
            <person name="Shao H.Z."/>
            <person name="Wang X."/>
            <person name="Wang C.C."/>
            <person name="Yang T.C."/>
            <person name="Huo Q.B."/>
            <person name="Li W."/>
            <person name="Chen H.Y."/>
            <person name="Chen S.E."/>
            <person name="Zhou L.G."/>
            <person name="Ni X.B."/>
            <person name="Tian J.H."/>
            <person name="Sheng Y."/>
            <person name="Liu T."/>
            <person name="Pan Y.S."/>
            <person name="Xia L.Y."/>
            <person name="Li J."/>
            <person name="Zhao F."/>
            <person name="Cao W.C."/>
        </authorList>
    </citation>
    <scope>NUCLEOTIDE SEQUENCE</scope>
    <source>
        <strain evidence="3">Rsan-2018</strain>
    </source>
</reference>
<feature type="compositionally biased region" description="Polar residues" evidence="1">
    <location>
        <begin position="283"/>
        <end position="292"/>
    </location>
</feature>
<comment type="caution">
    <text evidence="3">The sequence shown here is derived from an EMBL/GenBank/DDBJ whole genome shotgun (WGS) entry which is preliminary data.</text>
</comment>
<gene>
    <name evidence="3" type="ORF">HPB52_013677</name>
</gene>
<organism evidence="3 4">
    <name type="scientific">Rhipicephalus sanguineus</name>
    <name type="common">Brown dog tick</name>
    <name type="synonym">Ixodes sanguineus</name>
    <dbReference type="NCBI Taxonomy" id="34632"/>
    <lineage>
        <taxon>Eukaryota</taxon>
        <taxon>Metazoa</taxon>
        <taxon>Ecdysozoa</taxon>
        <taxon>Arthropoda</taxon>
        <taxon>Chelicerata</taxon>
        <taxon>Arachnida</taxon>
        <taxon>Acari</taxon>
        <taxon>Parasitiformes</taxon>
        <taxon>Ixodida</taxon>
        <taxon>Ixodoidea</taxon>
        <taxon>Ixodidae</taxon>
        <taxon>Rhipicephalinae</taxon>
        <taxon>Rhipicephalus</taxon>
        <taxon>Rhipicephalus</taxon>
    </lineage>
</organism>
<evidence type="ECO:0000313" key="3">
    <source>
        <dbReference type="EMBL" id="KAH7939557.1"/>
    </source>
</evidence>
<dbReference type="InterPro" id="IPR048366">
    <property type="entry name" value="TNP-like_GBD"/>
</dbReference>
<protein>
    <recommendedName>
        <fullName evidence="2">Transposable element P transposase-like GTP-binding insertion domain-containing protein</fullName>
    </recommendedName>
</protein>
<proteinExistence type="predicted"/>
<evidence type="ECO:0000313" key="4">
    <source>
        <dbReference type="Proteomes" id="UP000821837"/>
    </source>
</evidence>
<feature type="region of interest" description="Disordered" evidence="1">
    <location>
        <begin position="269"/>
        <end position="308"/>
    </location>
</feature>
<reference evidence="3" key="2">
    <citation type="submission" date="2021-09" db="EMBL/GenBank/DDBJ databases">
        <authorList>
            <person name="Jia N."/>
            <person name="Wang J."/>
            <person name="Shi W."/>
            <person name="Du L."/>
            <person name="Sun Y."/>
            <person name="Zhan W."/>
            <person name="Jiang J."/>
            <person name="Wang Q."/>
            <person name="Zhang B."/>
            <person name="Ji P."/>
            <person name="Sakyi L.B."/>
            <person name="Cui X."/>
            <person name="Yuan T."/>
            <person name="Jiang B."/>
            <person name="Yang W."/>
            <person name="Lam T.T.-Y."/>
            <person name="Chang Q."/>
            <person name="Ding S."/>
            <person name="Wang X."/>
            <person name="Zhu J."/>
            <person name="Ruan X."/>
            <person name="Zhao L."/>
            <person name="Wei J."/>
            <person name="Que T."/>
            <person name="Du C."/>
            <person name="Cheng J."/>
            <person name="Dai P."/>
            <person name="Han X."/>
            <person name="Huang E."/>
            <person name="Gao Y."/>
            <person name="Liu J."/>
            <person name="Shao H."/>
            <person name="Ye R."/>
            <person name="Li L."/>
            <person name="Wei W."/>
            <person name="Wang X."/>
            <person name="Wang C."/>
            <person name="Huo Q."/>
            <person name="Li W."/>
            <person name="Guo W."/>
            <person name="Chen H."/>
            <person name="Chen S."/>
            <person name="Zhou L."/>
            <person name="Zhou L."/>
            <person name="Ni X."/>
            <person name="Tian J."/>
            <person name="Zhou Y."/>
            <person name="Sheng Y."/>
            <person name="Liu T."/>
            <person name="Pan Y."/>
            <person name="Xia L."/>
            <person name="Li J."/>
            <person name="Zhao F."/>
            <person name="Cao W."/>
        </authorList>
    </citation>
    <scope>NUCLEOTIDE SEQUENCE</scope>
    <source>
        <strain evidence="3">Rsan-2018</strain>
        <tissue evidence="3">Larvae</tissue>
    </source>
</reference>
<dbReference type="VEuPathDB" id="VectorBase:RSAN_029195"/>
<accession>A0A9D4PFJ5</accession>
<dbReference type="Pfam" id="PF21788">
    <property type="entry name" value="TNP-like_GBD"/>
    <property type="match status" value="1"/>
</dbReference>
<dbReference type="Proteomes" id="UP000821837">
    <property type="component" value="Chromosome 8"/>
</dbReference>